<evidence type="ECO:0000256" key="41">
    <source>
        <dbReference type="ARBA" id="ARBA00049519"/>
    </source>
</evidence>
<evidence type="ECO:0000256" key="26">
    <source>
        <dbReference type="ARBA" id="ARBA00031112"/>
    </source>
</evidence>
<comment type="catalytic activity">
    <reaction evidence="37">
        <text>2,3-di-(9Z)-octadecenoyl-sn-glycerol + H2O = 2-(9Z-octadecenoyl)-glycerol + (9Z)-octadecenoate + H(+)</text>
        <dbReference type="Rhea" id="RHEA:38383"/>
        <dbReference type="ChEBI" id="CHEBI:15377"/>
        <dbReference type="ChEBI" id="CHEBI:15378"/>
        <dbReference type="ChEBI" id="CHEBI:30823"/>
        <dbReference type="ChEBI" id="CHEBI:73990"/>
        <dbReference type="ChEBI" id="CHEBI:75824"/>
    </reaction>
    <physiologicalReaction direction="left-to-right" evidence="37">
        <dbReference type="Rhea" id="RHEA:38384"/>
    </physiologicalReaction>
</comment>
<evidence type="ECO:0000256" key="42">
    <source>
        <dbReference type="PROSITE-ProRule" id="PRU10038"/>
    </source>
</evidence>
<evidence type="ECO:0000256" key="6">
    <source>
        <dbReference type="ARBA" id="ARBA00004514"/>
    </source>
</evidence>
<evidence type="ECO:0000256" key="37">
    <source>
        <dbReference type="ARBA" id="ARBA00049143"/>
    </source>
</evidence>
<evidence type="ECO:0000256" key="4">
    <source>
        <dbReference type="ARBA" id="ARBA00004345"/>
    </source>
</evidence>
<dbReference type="GO" id="GO:0005811">
    <property type="term" value="C:lipid droplet"/>
    <property type="evidence" value="ECO:0007669"/>
    <property type="project" value="UniProtKB-SubCell"/>
</dbReference>
<keyword evidence="21" id="KW-0472">Membrane</keyword>
<comment type="catalytic activity">
    <reaction evidence="36">
        <text>all-trans-retinyl hexadecanoate + H2O = all-trans-retinol + hexadecanoate + H(+)</text>
        <dbReference type="Rhea" id="RHEA:13933"/>
        <dbReference type="ChEBI" id="CHEBI:7896"/>
        <dbReference type="ChEBI" id="CHEBI:15377"/>
        <dbReference type="ChEBI" id="CHEBI:15378"/>
        <dbReference type="ChEBI" id="CHEBI:17336"/>
        <dbReference type="ChEBI" id="CHEBI:17616"/>
    </reaction>
    <physiologicalReaction direction="left-to-right" evidence="36">
        <dbReference type="Rhea" id="RHEA:13934"/>
    </physiologicalReaction>
</comment>
<dbReference type="Pfam" id="PF07859">
    <property type="entry name" value="Abhydrolase_3"/>
    <property type="match status" value="2"/>
</dbReference>
<evidence type="ECO:0000256" key="15">
    <source>
        <dbReference type="ARBA" id="ARBA00022548"/>
    </source>
</evidence>
<organism evidence="46 47">
    <name type="scientific">Pipistrellus kuhlii</name>
    <name type="common">Kuhl's pipistrelle</name>
    <dbReference type="NCBI Taxonomy" id="59472"/>
    <lineage>
        <taxon>Eukaryota</taxon>
        <taxon>Metazoa</taxon>
        <taxon>Chordata</taxon>
        <taxon>Craniata</taxon>
        <taxon>Vertebrata</taxon>
        <taxon>Euteleostomi</taxon>
        <taxon>Mammalia</taxon>
        <taxon>Eutheria</taxon>
        <taxon>Laurasiatheria</taxon>
        <taxon>Chiroptera</taxon>
        <taxon>Yangochiroptera</taxon>
        <taxon>Vespertilionidae</taxon>
        <taxon>Pipistrellus</taxon>
    </lineage>
</organism>
<comment type="similarity">
    <text evidence="9">Belongs to the 'GDXG' lipolytic enzyme family.</text>
</comment>
<dbReference type="EC" id="3.1.1.79" evidence="10"/>
<evidence type="ECO:0000313" key="47">
    <source>
        <dbReference type="Proteomes" id="UP000558488"/>
    </source>
</evidence>
<keyword evidence="47" id="KW-1185">Reference proteome</keyword>
<evidence type="ECO:0000256" key="18">
    <source>
        <dbReference type="ARBA" id="ARBA00022801"/>
    </source>
</evidence>
<comment type="catalytic activity">
    <reaction evidence="30">
        <text>2-(5Z,8Z,11Z,14Z-eicosatetraenoyl)-glycerol + H2O = glycerol + (5Z,8Z,11Z,14Z)-eicosatetraenoate + H(+)</text>
        <dbReference type="Rhea" id="RHEA:26132"/>
        <dbReference type="ChEBI" id="CHEBI:15377"/>
        <dbReference type="ChEBI" id="CHEBI:15378"/>
        <dbReference type="ChEBI" id="CHEBI:17754"/>
        <dbReference type="ChEBI" id="CHEBI:32395"/>
        <dbReference type="ChEBI" id="CHEBI:52392"/>
    </reaction>
    <physiologicalReaction direction="left-to-right" evidence="30">
        <dbReference type="Rhea" id="RHEA:26133"/>
    </physiologicalReaction>
</comment>
<dbReference type="PROSITE" id="PS01173">
    <property type="entry name" value="LIPASE_GDXG_HIS"/>
    <property type="match status" value="1"/>
</dbReference>
<comment type="pathway">
    <text evidence="7">Glycerolipid metabolism; triacylglycerol degradation.</text>
</comment>
<comment type="catalytic activity">
    <reaction evidence="34">
        <text>1,2-di-(9Z-octadecenoyl)-glycerol + (9Z)-octadecenoate + H(+) = 1,2,3-tri-(9Z-octadecenoyl)-glycerol + H2O</text>
        <dbReference type="Rhea" id="RHEA:38379"/>
        <dbReference type="ChEBI" id="CHEBI:15377"/>
        <dbReference type="ChEBI" id="CHEBI:15378"/>
        <dbReference type="ChEBI" id="CHEBI:30823"/>
        <dbReference type="ChEBI" id="CHEBI:52323"/>
        <dbReference type="ChEBI" id="CHEBI:53753"/>
    </reaction>
    <physiologicalReaction direction="right-to-left" evidence="34">
        <dbReference type="Rhea" id="RHEA:38381"/>
    </physiologicalReaction>
</comment>
<evidence type="ECO:0000256" key="36">
    <source>
        <dbReference type="ARBA" id="ARBA00049053"/>
    </source>
</evidence>
<dbReference type="Gene3D" id="3.40.50.1820">
    <property type="entry name" value="alpha/beta hydrolase"/>
    <property type="match status" value="2"/>
</dbReference>
<comment type="catalytic activity">
    <reaction evidence="39">
        <text>1,3-di-(9Z-octadecenoyl)-glycerol + H2O = 1-(9Z-octadecenoyl)-glycerol + (9Z)-octadecenoate + H(+)</text>
        <dbReference type="Rhea" id="RHEA:39939"/>
        <dbReference type="ChEBI" id="CHEBI:15377"/>
        <dbReference type="ChEBI" id="CHEBI:15378"/>
        <dbReference type="ChEBI" id="CHEBI:30823"/>
        <dbReference type="ChEBI" id="CHEBI:75342"/>
        <dbReference type="ChEBI" id="CHEBI:75735"/>
    </reaction>
    <physiologicalReaction direction="left-to-right" evidence="39">
        <dbReference type="Rhea" id="RHEA:39940"/>
    </physiologicalReaction>
</comment>
<comment type="catalytic activity">
    <reaction evidence="31">
        <text>cholesteryl (9Z-octadecenoate) + H2O = cholesterol + (9Z)-octadecenoate + H(+)</text>
        <dbReference type="Rhea" id="RHEA:33875"/>
        <dbReference type="ChEBI" id="CHEBI:15377"/>
        <dbReference type="ChEBI" id="CHEBI:15378"/>
        <dbReference type="ChEBI" id="CHEBI:16113"/>
        <dbReference type="ChEBI" id="CHEBI:30823"/>
        <dbReference type="ChEBI" id="CHEBI:46898"/>
    </reaction>
    <physiologicalReaction direction="left-to-right" evidence="31">
        <dbReference type="Rhea" id="RHEA:33876"/>
    </physiologicalReaction>
</comment>
<dbReference type="PANTHER" id="PTHR23025">
    <property type="entry name" value="TRIACYLGLYCEROL LIPASE"/>
    <property type="match status" value="1"/>
</dbReference>
<evidence type="ECO:0000256" key="16">
    <source>
        <dbReference type="ARBA" id="ARBA00022553"/>
    </source>
</evidence>
<dbReference type="Pfam" id="PF06350">
    <property type="entry name" value="HSL_N"/>
    <property type="match status" value="2"/>
</dbReference>
<dbReference type="GO" id="GO:0005829">
    <property type="term" value="C:cytosol"/>
    <property type="evidence" value="ECO:0007669"/>
    <property type="project" value="UniProtKB-SubCell"/>
</dbReference>
<dbReference type="GO" id="GO:0008203">
    <property type="term" value="P:cholesterol metabolic process"/>
    <property type="evidence" value="ECO:0007669"/>
    <property type="project" value="UniProtKB-KW"/>
</dbReference>
<dbReference type="InterPro" id="IPR029058">
    <property type="entry name" value="AB_hydrolase_fold"/>
</dbReference>
<evidence type="ECO:0000256" key="5">
    <source>
        <dbReference type="ARBA" id="ARBA00004502"/>
    </source>
</evidence>
<dbReference type="InterPro" id="IPR010468">
    <property type="entry name" value="HSL_N"/>
</dbReference>
<dbReference type="PANTHER" id="PTHR23025:SF3">
    <property type="entry name" value="HORMONE-SENSITIVE LIPASE"/>
    <property type="match status" value="1"/>
</dbReference>
<evidence type="ECO:0000256" key="25">
    <source>
        <dbReference type="ARBA" id="ARBA00030031"/>
    </source>
</evidence>
<accession>A0A7J7SNQ6</accession>
<evidence type="ECO:0000256" key="38">
    <source>
        <dbReference type="ARBA" id="ARBA00049208"/>
    </source>
</evidence>
<sequence length="684" mass="74522">MDLRTMTQSLVTLAEDNMAFFSSQGPGETARRLSSVFAGVREQALGLEPALGRLLGVAHLFDLDAETPANGYRSLVHTARCCMAHLLHKSRYVASNRRSIFFRTSHNLAELEAYLAALTQLRALTYYAQRLLATNRPGGLFFEGDEGLTSDFLREYVTLHKGCFYGRCLGFQSLANMASVTVRVSRLLSLPPEAFEMPLTTDPKLTVTIPPPSAHMGPAPVLVRLISYDLREGQDSEELSSLVKSEGPRTLELWPRPQQAPRSQYLIVHFHGGGFVAQTSKSHEPYLKTWAQELGVPILSIDYSLAPEAPFPRALEECFYAYCWAIKNCALLGSTAERICLAGDSAGGNLCFTVSLRAAAYGVRVPDGIMAAYPATMLQPSASPSRLLSLMDPLLPLSVLSKCVSAYAGGETEEDSTSDRKALGMMGLVQRDTALLFRDLRLGASSWLNSFLELSGRKSPRDSVPIAESMRRSVSEAALDQPDDPKGTDSLKNLTLHDLNLKSSSETSGTSELSLSAETLGPSKPSDVNFLLRPEDTPEEDEAQDKLSPEPLDKGRGICATFPKGFRPRRSSQGPTQMPIYSSPIAKNPFMSPLLAPESMLQTLPPVHIVACALDPMLDDSVMFARRLRSLGKPVTLRVVEDLPHGFLSLAALCRETRQAAALCVERIRLVLTPPGTTVPAAPV</sequence>
<feature type="domain" description="Hormone-sensitive lipase N-terminal" evidence="44">
    <location>
        <begin position="7"/>
        <end position="172"/>
    </location>
</feature>
<evidence type="ECO:0000259" key="45">
    <source>
        <dbReference type="Pfam" id="PF07859"/>
    </source>
</evidence>
<comment type="pathway">
    <text evidence="8">Lipid metabolism.</text>
</comment>
<feature type="region of interest" description="Disordered" evidence="43">
    <location>
        <begin position="456"/>
        <end position="577"/>
    </location>
</feature>
<feature type="domain" description="Alpha/beta hydrolase fold-3" evidence="45">
    <location>
        <begin position="586"/>
        <end position="648"/>
    </location>
</feature>
<keyword evidence="15" id="KW-0153">Cholesterol metabolism</keyword>
<comment type="subcellular location">
    <subcellularLocation>
        <location evidence="3">Cell membrane</location>
    </subcellularLocation>
    <subcellularLocation>
        <location evidence="6">Cytoplasm</location>
        <location evidence="6">Cytosol</location>
    </subcellularLocation>
    <subcellularLocation>
        <location evidence="5">Lipid droplet</location>
    </subcellularLocation>
    <subcellularLocation>
        <location evidence="4">Membrane</location>
        <location evidence="4">Caveola</location>
    </subcellularLocation>
</comment>
<dbReference type="InterPro" id="IPR002168">
    <property type="entry name" value="Lipase_GDXG_HIS_AS"/>
</dbReference>
<dbReference type="GO" id="GO:0047372">
    <property type="term" value="F:monoacylglycerol lipase activity"/>
    <property type="evidence" value="ECO:0007669"/>
    <property type="project" value="UniProtKB-EC"/>
</dbReference>
<evidence type="ECO:0000256" key="7">
    <source>
        <dbReference type="ARBA" id="ARBA00004879"/>
    </source>
</evidence>
<evidence type="ECO:0000256" key="11">
    <source>
        <dbReference type="ARBA" id="ARBA00013254"/>
    </source>
</evidence>
<keyword evidence="16" id="KW-0597">Phosphoprotein</keyword>
<comment type="catalytic activity">
    <reaction evidence="2">
        <text>Hydrolyzes glycerol monoesters of long-chain fatty acids.</text>
        <dbReference type="EC" id="3.1.1.23"/>
    </reaction>
</comment>
<evidence type="ECO:0000256" key="3">
    <source>
        <dbReference type="ARBA" id="ARBA00004236"/>
    </source>
</evidence>
<comment type="caution">
    <text evidence="46">The sequence shown here is derived from an EMBL/GenBank/DDBJ whole genome shotgun (WGS) entry which is preliminary data.</text>
</comment>
<dbReference type="InterPro" id="IPR013094">
    <property type="entry name" value="AB_hydrolase_3"/>
</dbReference>
<evidence type="ECO:0000256" key="2">
    <source>
        <dbReference type="ARBA" id="ARBA00001613"/>
    </source>
</evidence>
<dbReference type="Proteomes" id="UP000558488">
    <property type="component" value="Unassembled WGS sequence"/>
</dbReference>
<dbReference type="GO" id="GO:0004806">
    <property type="term" value="F:triacylglycerol lipase activity"/>
    <property type="evidence" value="ECO:0007669"/>
    <property type="project" value="TreeGrafter"/>
</dbReference>
<keyword evidence="23" id="KW-0753">Steroid metabolism</keyword>
<evidence type="ECO:0000256" key="21">
    <source>
        <dbReference type="ARBA" id="ARBA00023136"/>
    </source>
</evidence>
<keyword evidence="20" id="KW-0443">Lipid metabolism</keyword>
<evidence type="ECO:0000256" key="22">
    <source>
        <dbReference type="ARBA" id="ARBA00023166"/>
    </source>
</evidence>
<keyword evidence="19" id="KW-0442">Lipid degradation</keyword>
<evidence type="ECO:0000256" key="31">
    <source>
        <dbReference type="ARBA" id="ARBA00047653"/>
    </source>
</evidence>
<evidence type="ECO:0000256" key="27">
    <source>
        <dbReference type="ARBA" id="ARBA00046695"/>
    </source>
</evidence>
<comment type="catalytic activity">
    <reaction evidence="29">
        <text>1,2-di-(9Z-octadecenoyl)-glycerol + H2O = 2-(9Z-octadecenoyl)-glycerol + (9Z)-octadecenoate + H(+)</text>
        <dbReference type="Rhea" id="RHEA:38659"/>
        <dbReference type="ChEBI" id="CHEBI:15377"/>
        <dbReference type="ChEBI" id="CHEBI:15378"/>
        <dbReference type="ChEBI" id="CHEBI:30823"/>
        <dbReference type="ChEBI" id="CHEBI:52323"/>
        <dbReference type="ChEBI" id="CHEBI:73990"/>
    </reaction>
    <physiologicalReaction direction="left-to-right" evidence="29">
        <dbReference type="Rhea" id="RHEA:38660"/>
    </physiologicalReaction>
</comment>
<reference evidence="46 47" key="1">
    <citation type="journal article" date="2020" name="Nature">
        <title>Six reference-quality genomes reveal evolution of bat adaptations.</title>
        <authorList>
            <person name="Jebb D."/>
            <person name="Huang Z."/>
            <person name="Pippel M."/>
            <person name="Hughes G.M."/>
            <person name="Lavrichenko K."/>
            <person name="Devanna P."/>
            <person name="Winkler S."/>
            <person name="Jermiin L.S."/>
            <person name="Skirmuntt E.C."/>
            <person name="Katzourakis A."/>
            <person name="Burkitt-Gray L."/>
            <person name="Ray D.A."/>
            <person name="Sullivan K.A.M."/>
            <person name="Roscito J.G."/>
            <person name="Kirilenko B.M."/>
            <person name="Davalos L.M."/>
            <person name="Corthals A.P."/>
            <person name="Power M.L."/>
            <person name="Jones G."/>
            <person name="Ransome R.D."/>
            <person name="Dechmann D.K.N."/>
            <person name="Locatelli A.G."/>
            <person name="Puechmaille S.J."/>
            <person name="Fedrigo O."/>
            <person name="Jarvis E.D."/>
            <person name="Hiller M."/>
            <person name="Vernes S.C."/>
            <person name="Myers E.W."/>
            <person name="Teeling E.C."/>
        </authorList>
    </citation>
    <scope>NUCLEOTIDE SEQUENCE [LARGE SCALE GENOMIC DNA]</scope>
    <source>
        <strain evidence="46">MPipKuh1</strain>
        <tissue evidence="46">Flight muscle</tissue>
    </source>
</reference>
<dbReference type="SUPFAM" id="SSF53474">
    <property type="entry name" value="alpha/beta-Hydrolases"/>
    <property type="match status" value="1"/>
</dbReference>
<feature type="compositionally biased region" description="Basic and acidic residues" evidence="43">
    <location>
        <begin position="544"/>
        <end position="556"/>
    </location>
</feature>
<evidence type="ECO:0000256" key="13">
    <source>
        <dbReference type="ARBA" id="ARBA00022475"/>
    </source>
</evidence>
<feature type="compositionally biased region" description="Low complexity" evidence="43">
    <location>
        <begin position="503"/>
        <end position="521"/>
    </location>
</feature>
<dbReference type="PROSITE" id="PS01174">
    <property type="entry name" value="LIPASE_GDXG_SER"/>
    <property type="match status" value="1"/>
</dbReference>
<evidence type="ECO:0000256" key="35">
    <source>
        <dbReference type="ARBA" id="ARBA00048674"/>
    </source>
</evidence>
<dbReference type="AlphaFoldDB" id="A0A7J7SNQ6"/>
<evidence type="ECO:0000256" key="43">
    <source>
        <dbReference type="SAM" id="MobiDB-lite"/>
    </source>
</evidence>
<evidence type="ECO:0000256" key="28">
    <source>
        <dbReference type="ARBA" id="ARBA00047438"/>
    </source>
</evidence>
<dbReference type="GO" id="GO:0005901">
    <property type="term" value="C:caveola"/>
    <property type="evidence" value="ECO:0007669"/>
    <property type="project" value="UniProtKB-SubCell"/>
</dbReference>
<comment type="catalytic activity">
    <reaction evidence="33">
        <text>1,2,3-tri-(9Z-octadecenoyl)-glycerol + H2O = di-(9Z)-octadecenoylglycerol + (9Z)-octadecenoate + H(+)</text>
        <dbReference type="Rhea" id="RHEA:38575"/>
        <dbReference type="ChEBI" id="CHEBI:15377"/>
        <dbReference type="ChEBI" id="CHEBI:15378"/>
        <dbReference type="ChEBI" id="CHEBI:30823"/>
        <dbReference type="ChEBI" id="CHEBI:53753"/>
        <dbReference type="ChEBI" id="CHEBI:75945"/>
    </reaction>
    <physiologicalReaction direction="left-to-right" evidence="33">
        <dbReference type="Rhea" id="RHEA:38576"/>
    </physiologicalReaction>
</comment>
<comment type="catalytic activity">
    <reaction evidence="1">
        <text>a triacylglycerol + H2O = a diacylglycerol + a fatty acid + H(+)</text>
        <dbReference type="Rhea" id="RHEA:12044"/>
        <dbReference type="ChEBI" id="CHEBI:15377"/>
        <dbReference type="ChEBI" id="CHEBI:15378"/>
        <dbReference type="ChEBI" id="CHEBI:17855"/>
        <dbReference type="ChEBI" id="CHEBI:18035"/>
        <dbReference type="ChEBI" id="CHEBI:28868"/>
        <dbReference type="EC" id="3.1.1.79"/>
    </reaction>
</comment>
<dbReference type="EC" id="3.1.1.23" evidence="11"/>
<gene>
    <name evidence="46" type="ORF">mPipKuh1_007597</name>
</gene>
<feature type="domain" description="Alpha/beta hydrolase fold-3" evidence="45">
    <location>
        <begin position="267"/>
        <end position="415"/>
    </location>
</feature>
<comment type="catalytic activity">
    <reaction evidence="41">
        <text>1,2-di-(9Z-octadecenoyl)-sn-glycerol + H2O = (9Z-octadecenoyl)-glycerol + (9Z)-octadecenoate + H(+)</text>
        <dbReference type="Rhea" id="RHEA:39935"/>
        <dbReference type="ChEBI" id="CHEBI:15377"/>
        <dbReference type="ChEBI" id="CHEBI:15378"/>
        <dbReference type="ChEBI" id="CHEBI:30823"/>
        <dbReference type="ChEBI" id="CHEBI:52333"/>
        <dbReference type="ChEBI" id="CHEBI:75937"/>
    </reaction>
    <physiologicalReaction direction="left-to-right" evidence="41">
        <dbReference type="Rhea" id="RHEA:39936"/>
    </physiologicalReaction>
</comment>
<keyword evidence="17" id="KW-0551">Lipid droplet</keyword>
<dbReference type="FunFam" id="3.40.50.1820:FF:000110">
    <property type="entry name" value="Hormone-sensitive lipase"/>
    <property type="match status" value="1"/>
</dbReference>
<evidence type="ECO:0000256" key="33">
    <source>
        <dbReference type="ARBA" id="ARBA00048386"/>
    </source>
</evidence>
<comment type="catalytic activity">
    <reaction evidence="28">
        <text>1-(9Z-octadecenoyl)-glycerol + H2O = glycerol + (9Z)-octadecenoate + H(+)</text>
        <dbReference type="Rhea" id="RHEA:38487"/>
        <dbReference type="ChEBI" id="CHEBI:15377"/>
        <dbReference type="ChEBI" id="CHEBI:15378"/>
        <dbReference type="ChEBI" id="CHEBI:17754"/>
        <dbReference type="ChEBI" id="CHEBI:30823"/>
        <dbReference type="ChEBI" id="CHEBI:75342"/>
    </reaction>
    <physiologicalReaction direction="left-to-right" evidence="28">
        <dbReference type="Rhea" id="RHEA:38488"/>
    </physiologicalReaction>
</comment>
<evidence type="ECO:0000256" key="19">
    <source>
        <dbReference type="ARBA" id="ARBA00022963"/>
    </source>
</evidence>
<evidence type="ECO:0000256" key="32">
    <source>
        <dbReference type="ARBA" id="ARBA00047674"/>
    </source>
</evidence>
<name>A0A7J7SNQ6_PIPKU</name>
<dbReference type="InterPro" id="IPR033140">
    <property type="entry name" value="Lipase_GDXG_put_SER_AS"/>
</dbReference>
<evidence type="ECO:0000256" key="9">
    <source>
        <dbReference type="ARBA" id="ARBA00010515"/>
    </source>
</evidence>
<keyword evidence="14" id="KW-0963">Cytoplasm</keyword>
<evidence type="ECO:0000313" key="46">
    <source>
        <dbReference type="EMBL" id="KAF6289934.1"/>
    </source>
</evidence>
<keyword evidence="18" id="KW-0378">Hydrolase</keyword>
<evidence type="ECO:0000256" key="10">
    <source>
        <dbReference type="ARBA" id="ARBA00013088"/>
    </source>
</evidence>
<comment type="catalytic activity">
    <reaction evidence="32">
        <text>a diacylglycerol + H2O = a monoacylglycerol + a fatty acid + H(+)</text>
        <dbReference type="Rhea" id="RHEA:32731"/>
        <dbReference type="ChEBI" id="CHEBI:15377"/>
        <dbReference type="ChEBI" id="CHEBI:15378"/>
        <dbReference type="ChEBI" id="CHEBI:17408"/>
        <dbReference type="ChEBI" id="CHEBI:18035"/>
        <dbReference type="ChEBI" id="CHEBI:28868"/>
        <dbReference type="EC" id="3.1.1.79"/>
    </reaction>
</comment>
<keyword evidence="13" id="KW-1003">Cell membrane</keyword>
<comment type="subunit">
    <text evidence="27">Monomer and homodimer. Interacts with CAVIN1 in the adipocyte cytoplasm. Interacts with PLIN5.</text>
</comment>
<comment type="catalytic activity">
    <reaction evidence="40">
        <text>2-(9Z-octadecenoyl)-glycerol + H2O = glycerol + (9Z)-octadecenoate + H(+)</text>
        <dbReference type="Rhea" id="RHEA:38491"/>
        <dbReference type="ChEBI" id="CHEBI:15377"/>
        <dbReference type="ChEBI" id="CHEBI:15378"/>
        <dbReference type="ChEBI" id="CHEBI:17754"/>
        <dbReference type="ChEBI" id="CHEBI:30823"/>
        <dbReference type="ChEBI" id="CHEBI:73990"/>
    </reaction>
    <physiologicalReaction direction="left-to-right" evidence="40">
        <dbReference type="Rhea" id="RHEA:38492"/>
    </physiologicalReaction>
</comment>
<evidence type="ECO:0000256" key="17">
    <source>
        <dbReference type="ARBA" id="ARBA00022677"/>
    </source>
</evidence>
<dbReference type="EMBL" id="JACAGB010000038">
    <property type="protein sequence ID" value="KAF6289934.1"/>
    <property type="molecule type" value="Genomic_DNA"/>
</dbReference>
<evidence type="ECO:0000256" key="1">
    <source>
        <dbReference type="ARBA" id="ARBA00000803"/>
    </source>
</evidence>
<evidence type="ECO:0000256" key="34">
    <source>
        <dbReference type="ARBA" id="ARBA00048657"/>
    </source>
</evidence>
<evidence type="ECO:0000256" key="30">
    <source>
        <dbReference type="ARBA" id="ARBA00047476"/>
    </source>
</evidence>
<comment type="catalytic activity">
    <reaction evidence="35">
        <text>1,2-di-(9Z-octadecenoyl)-glycerol + H2O = (9Z-octadecenoyl)-glycerol + (9Z)-octadecenoate + H(+)</text>
        <dbReference type="Rhea" id="RHEA:38455"/>
        <dbReference type="ChEBI" id="CHEBI:15377"/>
        <dbReference type="ChEBI" id="CHEBI:15378"/>
        <dbReference type="ChEBI" id="CHEBI:30823"/>
        <dbReference type="ChEBI" id="CHEBI:52323"/>
        <dbReference type="ChEBI" id="CHEBI:75937"/>
    </reaction>
    <physiologicalReaction direction="left-to-right" evidence="35">
        <dbReference type="Rhea" id="RHEA:38456"/>
    </physiologicalReaction>
</comment>
<evidence type="ECO:0000259" key="44">
    <source>
        <dbReference type="Pfam" id="PF06350"/>
    </source>
</evidence>
<evidence type="ECO:0000256" key="29">
    <source>
        <dbReference type="ARBA" id="ARBA00047458"/>
    </source>
</evidence>
<evidence type="ECO:0000256" key="20">
    <source>
        <dbReference type="ARBA" id="ARBA00023098"/>
    </source>
</evidence>
<evidence type="ECO:0000256" key="40">
    <source>
        <dbReference type="ARBA" id="ARBA00049461"/>
    </source>
</evidence>
<evidence type="ECO:0000256" key="24">
    <source>
        <dbReference type="ARBA" id="ARBA00023406"/>
    </source>
</evidence>
<comment type="catalytic activity">
    <reaction evidence="38">
        <text>a monoacylglycerol + H2O = glycerol + a fatty acid + H(+)</text>
        <dbReference type="Rhea" id="RHEA:15245"/>
        <dbReference type="ChEBI" id="CHEBI:15377"/>
        <dbReference type="ChEBI" id="CHEBI:15378"/>
        <dbReference type="ChEBI" id="CHEBI:17408"/>
        <dbReference type="ChEBI" id="CHEBI:17754"/>
        <dbReference type="ChEBI" id="CHEBI:28868"/>
        <dbReference type="EC" id="3.1.1.79"/>
    </reaction>
</comment>
<evidence type="ECO:0000256" key="8">
    <source>
        <dbReference type="ARBA" id="ARBA00005189"/>
    </source>
</evidence>
<comment type="catalytic activity">
    <reaction evidence="24">
        <text>1-O-hexadecyl-2-acetyl-sn-glycerol + H2O = 1-O-hexadecyl-sn-glycerol + acetate + H(+)</text>
        <dbReference type="Rhea" id="RHEA:38563"/>
        <dbReference type="ChEBI" id="CHEBI:15377"/>
        <dbReference type="ChEBI" id="CHEBI:15378"/>
        <dbReference type="ChEBI" id="CHEBI:30089"/>
        <dbReference type="ChEBI" id="CHEBI:34115"/>
        <dbReference type="ChEBI" id="CHEBI:75936"/>
    </reaction>
    <physiologicalReaction direction="left-to-right" evidence="24">
        <dbReference type="Rhea" id="RHEA:38564"/>
    </physiologicalReaction>
</comment>
<dbReference type="UniPathway" id="UPA00256"/>
<keyword evidence="22" id="KW-1207">Sterol metabolism</keyword>
<evidence type="ECO:0000256" key="14">
    <source>
        <dbReference type="ARBA" id="ARBA00022490"/>
    </source>
</evidence>
<protein>
    <recommendedName>
        <fullName evidence="12">Hormone-sensitive lipase</fullName>
        <ecNumber evidence="11">3.1.1.23</ecNumber>
        <ecNumber evidence="10">3.1.1.79</ecNumber>
    </recommendedName>
    <alternativeName>
        <fullName evidence="26">Monoacylglycerol lipase LIPE</fullName>
    </alternativeName>
    <alternativeName>
        <fullName evidence="25">Retinyl ester hydrolase</fullName>
    </alternativeName>
</protein>
<feature type="domain" description="Hormone-sensitive lipase N-terminal" evidence="44">
    <location>
        <begin position="173"/>
        <end position="235"/>
    </location>
</feature>
<dbReference type="GO" id="GO:0019433">
    <property type="term" value="P:triglyceride catabolic process"/>
    <property type="evidence" value="ECO:0007669"/>
    <property type="project" value="UniProtKB-UniPathway"/>
</dbReference>
<dbReference type="GO" id="GO:0004771">
    <property type="term" value="F:sterol ester esterase activity"/>
    <property type="evidence" value="ECO:0007669"/>
    <property type="project" value="TreeGrafter"/>
</dbReference>
<evidence type="ECO:0000256" key="12">
    <source>
        <dbReference type="ARBA" id="ARBA00015845"/>
    </source>
</evidence>
<proteinExistence type="inferred from homology"/>
<evidence type="ECO:0000256" key="39">
    <source>
        <dbReference type="ARBA" id="ARBA00049372"/>
    </source>
</evidence>
<feature type="active site" evidence="42">
    <location>
        <position position="345"/>
    </location>
</feature>
<evidence type="ECO:0000256" key="23">
    <source>
        <dbReference type="ARBA" id="ARBA00023221"/>
    </source>
</evidence>